<evidence type="ECO:0000256" key="1">
    <source>
        <dbReference type="SAM" id="MobiDB-lite"/>
    </source>
</evidence>
<feature type="compositionally biased region" description="Polar residues" evidence="1">
    <location>
        <begin position="25"/>
        <end position="79"/>
    </location>
</feature>
<feature type="compositionally biased region" description="Polar residues" evidence="1">
    <location>
        <begin position="1"/>
        <end position="17"/>
    </location>
</feature>
<protein>
    <submittedName>
        <fullName evidence="2">TSL-kinase interacting protein</fullName>
    </submittedName>
</protein>
<dbReference type="EMBL" id="LXQA010032452">
    <property type="protein sequence ID" value="MCH96488.1"/>
    <property type="molecule type" value="Genomic_DNA"/>
</dbReference>
<keyword evidence="2" id="KW-0808">Transferase</keyword>
<keyword evidence="2" id="KW-0418">Kinase</keyword>
<organism evidence="2 3">
    <name type="scientific">Trifolium medium</name>
    <dbReference type="NCBI Taxonomy" id="97028"/>
    <lineage>
        <taxon>Eukaryota</taxon>
        <taxon>Viridiplantae</taxon>
        <taxon>Streptophyta</taxon>
        <taxon>Embryophyta</taxon>
        <taxon>Tracheophyta</taxon>
        <taxon>Spermatophyta</taxon>
        <taxon>Magnoliopsida</taxon>
        <taxon>eudicotyledons</taxon>
        <taxon>Gunneridae</taxon>
        <taxon>Pentapetalae</taxon>
        <taxon>rosids</taxon>
        <taxon>fabids</taxon>
        <taxon>Fabales</taxon>
        <taxon>Fabaceae</taxon>
        <taxon>Papilionoideae</taxon>
        <taxon>50 kb inversion clade</taxon>
        <taxon>NPAAA clade</taxon>
        <taxon>Hologalegina</taxon>
        <taxon>IRL clade</taxon>
        <taxon>Trifolieae</taxon>
        <taxon>Trifolium</taxon>
    </lineage>
</organism>
<name>A0A392NBR6_9FABA</name>
<evidence type="ECO:0000313" key="3">
    <source>
        <dbReference type="Proteomes" id="UP000265520"/>
    </source>
</evidence>
<gene>
    <name evidence="2" type="ORF">A2U01_0017474</name>
</gene>
<proteinExistence type="predicted"/>
<accession>A0A392NBR6</accession>
<dbReference type="AlphaFoldDB" id="A0A392NBR6"/>
<feature type="region of interest" description="Disordered" evidence="1">
    <location>
        <begin position="1"/>
        <end position="94"/>
    </location>
</feature>
<evidence type="ECO:0000313" key="2">
    <source>
        <dbReference type="EMBL" id="MCH96488.1"/>
    </source>
</evidence>
<sequence length="107" mass="11370">MQGPVTSSCTVRQSKNGGDNMKDQIVNSASLPKPSTNNYSTERSVDCGTSMNINGALTSTSTYLPNSRDGSIYQNTSTEEPCGPTAHISLHGKDVTNGAITRQLEDM</sequence>
<comment type="caution">
    <text evidence="2">The sequence shown here is derived from an EMBL/GenBank/DDBJ whole genome shotgun (WGS) entry which is preliminary data.</text>
</comment>
<keyword evidence="3" id="KW-1185">Reference proteome</keyword>
<dbReference type="GO" id="GO:0016301">
    <property type="term" value="F:kinase activity"/>
    <property type="evidence" value="ECO:0007669"/>
    <property type="project" value="UniProtKB-KW"/>
</dbReference>
<reference evidence="2 3" key="1">
    <citation type="journal article" date="2018" name="Front. Plant Sci.">
        <title>Red Clover (Trifolium pratense) and Zigzag Clover (T. medium) - A Picture of Genomic Similarities and Differences.</title>
        <authorList>
            <person name="Dluhosova J."/>
            <person name="Istvanek J."/>
            <person name="Nedelnik J."/>
            <person name="Repkova J."/>
        </authorList>
    </citation>
    <scope>NUCLEOTIDE SEQUENCE [LARGE SCALE GENOMIC DNA]</scope>
    <source>
        <strain evidence="3">cv. 10/8</strain>
        <tissue evidence="2">Leaf</tissue>
    </source>
</reference>
<dbReference type="Proteomes" id="UP000265520">
    <property type="component" value="Unassembled WGS sequence"/>
</dbReference>
<feature type="non-terminal residue" evidence="2">
    <location>
        <position position="107"/>
    </location>
</feature>